<dbReference type="AlphaFoldDB" id="A0AAD5QS17"/>
<evidence type="ECO:0000313" key="3">
    <source>
        <dbReference type="Proteomes" id="UP001196413"/>
    </source>
</evidence>
<protein>
    <submittedName>
        <fullName evidence="2">Uncharacterized protein</fullName>
    </submittedName>
</protein>
<organism evidence="2 3">
    <name type="scientific">Parelaphostrongylus tenuis</name>
    <name type="common">Meningeal worm</name>
    <dbReference type="NCBI Taxonomy" id="148309"/>
    <lineage>
        <taxon>Eukaryota</taxon>
        <taxon>Metazoa</taxon>
        <taxon>Ecdysozoa</taxon>
        <taxon>Nematoda</taxon>
        <taxon>Chromadorea</taxon>
        <taxon>Rhabditida</taxon>
        <taxon>Rhabditina</taxon>
        <taxon>Rhabditomorpha</taxon>
        <taxon>Strongyloidea</taxon>
        <taxon>Metastrongylidae</taxon>
        <taxon>Parelaphostrongylus</taxon>
    </lineage>
</organism>
<feature type="signal peptide" evidence="1">
    <location>
        <begin position="1"/>
        <end position="25"/>
    </location>
</feature>
<accession>A0AAD5QS17</accession>
<keyword evidence="1" id="KW-0732">Signal</keyword>
<dbReference type="PROSITE" id="PS51257">
    <property type="entry name" value="PROKAR_LIPOPROTEIN"/>
    <property type="match status" value="1"/>
</dbReference>
<dbReference type="EMBL" id="JAHQIW010004478">
    <property type="protein sequence ID" value="KAJ1362548.1"/>
    <property type="molecule type" value="Genomic_DNA"/>
</dbReference>
<dbReference type="Proteomes" id="UP001196413">
    <property type="component" value="Unassembled WGS sequence"/>
</dbReference>
<feature type="chain" id="PRO_5042136439" evidence="1">
    <location>
        <begin position="26"/>
        <end position="154"/>
    </location>
</feature>
<evidence type="ECO:0000313" key="2">
    <source>
        <dbReference type="EMBL" id="KAJ1362548.1"/>
    </source>
</evidence>
<keyword evidence="3" id="KW-1185">Reference proteome</keyword>
<reference evidence="2" key="1">
    <citation type="submission" date="2021-06" db="EMBL/GenBank/DDBJ databases">
        <title>Parelaphostrongylus tenuis whole genome reference sequence.</title>
        <authorList>
            <person name="Garwood T.J."/>
            <person name="Larsen P.A."/>
            <person name="Fountain-Jones N.M."/>
            <person name="Garbe J.R."/>
            <person name="Macchietto M.G."/>
            <person name="Kania S.A."/>
            <person name="Gerhold R.W."/>
            <person name="Richards J.E."/>
            <person name="Wolf T.M."/>
        </authorList>
    </citation>
    <scope>NUCLEOTIDE SEQUENCE</scope>
    <source>
        <strain evidence="2">MNPRO001-30</strain>
        <tissue evidence="2">Meninges</tissue>
    </source>
</reference>
<comment type="caution">
    <text evidence="2">The sequence shown here is derived from an EMBL/GenBank/DDBJ whole genome shotgun (WGS) entry which is preliminary data.</text>
</comment>
<proteinExistence type="predicted"/>
<evidence type="ECO:0000256" key="1">
    <source>
        <dbReference type="SAM" id="SignalP"/>
    </source>
</evidence>
<name>A0AAD5QS17_PARTN</name>
<sequence>MARSWTDPIISLLLVTILTVSGCGALPGGLVSTRDYNVTDFKTLPIPMVYTNDSNVAFRFPDISTSKEQARSFVERVVKHATTAHGVVITDASLGPPRTRQRTITGHIMTTNIIMANWPTAMWQGLVDRAIQMLAYGPLERHFFSATVTVGERY</sequence>
<gene>
    <name evidence="2" type="ORF">KIN20_022141</name>
</gene>